<keyword evidence="3 6" id="KW-0067">ATP-binding</keyword>
<sequence length="1215" mass="132479">MHLKALTLRGFKSFASATTLRFEPGITCVVGPNGSGKSNVVDALSWVMGEQGAKSLRGGKMEDVIFAGTTGRPPLGRAEVSLTIDNSDGALPIEYAEVTITRIMFRNGGSEYQINGDTCRLLDIQELLSDSGIGREMHVIVGQGQLDSVLHADPMGRRAFIEEAAGVLKHRKRKEKALRKLDAMQANLARVQDLTDELRRQLKPLGRQAAVARRAAVIQADLRDARLRLLADDLVRLREALKTEIADEAALKERKEAAEQELKKAQQREALLEDEVRQLSPRLQRAQQTWYELSQLAERVRGTISLADARVKSATSAPPDERRGRDPEDLEREAARIREQEAELEAALDAAQHALDDTVAHRAELERELAVEERRLRDVARAIADRREGLARLTGQVNAARSRAASAQAEIDRLAAARDEAQERAVTAQEEYEALKAEVDGLDADDAHLTDQHEAAKRQLAEAESALSTAREALTAAERRRAATQARREALALGLRRKDGSGILLGARDRLTGILGPAAELLTVTPGHEIPLAAAFGAAADAIAVSTPAAAAEAIRMLRKQDGGRAALLLAGPTEPTSGDAHRRGAGQYRHAAPPRGATSHDEPADAEPAVTPLPRGRFAAELVRGPADLMPAVHRLLHGIVVVDTLEDAEDLVHAHPDLTAVTAEGDLLGAHFAHGGSAGAPSLLEVQASVDEAAAELEELALRCEELTEAQHAAAERRTEAAALVEELAERRRAADREKSAVAQQLGRLAGQARGAAGEAERSTAAAARAQEALEKAVQEAEELAERLAVAEEMPVEEEPDTSVRDRLAADGANARQTEMEARLQVRTHEERVKGLAGRADSLDRAARAEREARARAEQRRARLRHEAAVAEAVASGARQLLAHIEVSLARAERERSAAEAAKAQREQELTAARTAGRELKSELDKLTDSVHRGEVLGAEKRLRIEQLETKALEELGVEPEGLVSEYGPHQPVPPSLPAEGEQLPDDPDHPRNQPRPFHRAEQERRLKAAERAYQQLGKVNPLALEEFAALEERHKFLSEQLEDLKKTRADLLQVVKEVDERVEQVFTEAYRDTAREFEGVFSRLFPGGDGRLVLTDPDNMLTTGVDVEARPPGKKVKRLSLLSGGERSLTAVALLVSIFKARPSPFYVMDEVEAALDDTNLQRLIRIMQELQEASQLIVITHQKRTMEVADALYGVSMQGDGVSKVISQRLR</sequence>
<feature type="region of interest" description="Disordered" evidence="7">
    <location>
        <begin position="572"/>
        <end position="613"/>
    </location>
</feature>
<feature type="binding site" evidence="6">
    <location>
        <begin position="32"/>
        <end position="39"/>
    </location>
    <ligand>
        <name>ATP</name>
        <dbReference type="ChEBI" id="CHEBI:30616"/>
    </ligand>
</feature>
<dbReference type="SMART" id="SM00968">
    <property type="entry name" value="SMC_hinge"/>
    <property type="match status" value="1"/>
</dbReference>
<feature type="region of interest" description="Disordered" evidence="7">
    <location>
        <begin position="310"/>
        <end position="330"/>
    </location>
</feature>
<dbReference type="SUPFAM" id="SSF75553">
    <property type="entry name" value="Smc hinge domain"/>
    <property type="match status" value="1"/>
</dbReference>
<evidence type="ECO:0000256" key="3">
    <source>
        <dbReference type="ARBA" id="ARBA00022840"/>
    </source>
</evidence>
<dbReference type="InterPro" id="IPR003395">
    <property type="entry name" value="RecF/RecN/SMC_N"/>
</dbReference>
<dbReference type="Pfam" id="PF06470">
    <property type="entry name" value="SMC_hinge"/>
    <property type="match status" value="1"/>
</dbReference>
<protein>
    <recommendedName>
        <fullName evidence="6">Chromosome partition protein Smc</fullName>
    </recommendedName>
</protein>
<gene>
    <name evidence="6 9" type="primary">smc</name>
    <name evidence="9" type="ORF">O1G22_12600</name>
</gene>
<comment type="function">
    <text evidence="6">Required for chromosome condensation and partitioning.</text>
</comment>
<proteinExistence type="inferred from homology"/>
<feature type="compositionally biased region" description="Basic and acidic residues" evidence="7">
    <location>
        <begin position="319"/>
        <end position="330"/>
    </location>
</feature>
<comment type="domain">
    <text evidence="6">Contains large globular domains required for ATP hydrolysis at each terminus and a third globular domain forming a flexible hinge near the middle of the molecule. These domains are separated by coiled-coil structures.</text>
</comment>
<feature type="domain" description="SMC hinge" evidence="8">
    <location>
        <begin position="512"/>
        <end position="654"/>
    </location>
</feature>
<feature type="region of interest" description="Disordered" evidence="7">
    <location>
        <begin position="965"/>
        <end position="1005"/>
    </location>
</feature>
<keyword evidence="5 6" id="KW-0238">DNA-binding</keyword>
<dbReference type="Gene3D" id="1.20.1060.20">
    <property type="match status" value="1"/>
</dbReference>
<evidence type="ECO:0000259" key="8">
    <source>
        <dbReference type="SMART" id="SM00968"/>
    </source>
</evidence>
<feature type="coiled-coil region" evidence="6">
    <location>
        <begin position="330"/>
        <end position="487"/>
    </location>
</feature>
<evidence type="ECO:0000256" key="5">
    <source>
        <dbReference type="ARBA" id="ARBA00023125"/>
    </source>
</evidence>
<feature type="coiled-coil region" evidence="6">
    <location>
        <begin position="842"/>
        <end position="911"/>
    </location>
</feature>
<comment type="subcellular location">
    <subcellularLocation>
        <location evidence="6">Cytoplasm</location>
    </subcellularLocation>
</comment>
<feature type="coiled-coil region" evidence="6">
    <location>
        <begin position="241"/>
        <end position="275"/>
    </location>
</feature>
<dbReference type="Gene3D" id="3.30.70.1620">
    <property type="match status" value="1"/>
</dbReference>
<dbReference type="Pfam" id="PF02463">
    <property type="entry name" value="SMC_N"/>
    <property type="match status" value="1"/>
</dbReference>
<accession>A0ABY7NZE5</accession>
<dbReference type="InterPro" id="IPR027417">
    <property type="entry name" value="P-loop_NTPase"/>
</dbReference>
<evidence type="ECO:0000313" key="10">
    <source>
        <dbReference type="Proteomes" id="UP001212326"/>
    </source>
</evidence>
<keyword evidence="4 6" id="KW-0175">Coiled coil</keyword>
<dbReference type="InterPro" id="IPR024704">
    <property type="entry name" value="SMC"/>
</dbReference>
<evidence type="ECO:0000313" key="9">
    <source>
        <dbReference type="EMBL" id="WBO63609.1"/>
    </source>
</evidence>
<dbReference type="Gene3D" id="3.40.50.300">
    <property type="entry name" value="P-loop containing nucleotide triphosphate hydrolases"/>
    <property type="match status" value="2"/>
</dbReference>
<evidence type="ECO:0000256" key="4">
    <source>
        <dbReference type="ARBA" id="ARBA00023054"/>
    </source>
</evidence>
<feature type="coiled-coil region" evidence="6">
    <location>
        <begin position="685"/>
        <end position="796"/>
    </location>
</feature>
<dbReference type="InterPro" id="IPR010935">
    <property type="entry name" value="SMC_hinge"/>
</dbReference>
<evidence type="ECO:0000256" key="7">
    <source>
        <dbReference type="SAM" id="MobiDB-lite"/>
    </source>
</evidence>
<dbReference type="PANTHER" id="PTHR43977">
    <property type="entry name" value="STRUCTURAL MAINTENANCE OF CHROMOSOMES PROTEIN 3"/>
    <property type="match status" value="1"/>
</dbReference>
<reference evidence="9 10" key="1">
    <citation type="submission" date="2022-12" db="EMBL/GenBank/DDBJ databases">
        <authorList>
            <person name="Mo P."/>
        </authorList>
    </citation>
    <scope>NUCLEOTIDE SEQUENCE [LARGE SCALE GENOMIC DNA]</scope>
    <source>
        <strain evidence="9 10">HUAS 2-6</strain>
    </source>
</reference>
<dbReference type="InterPro" id="IPR011890">
    <property type="entry name" value="SMC_prok"/>
</dbReference>
<name>A0ABY7NZE5_9ACTN</name>
<dbReference type="PIRSF" id="PIRSF005719">
    <property type="entry name" value="SMC"/>
    <property type="match status" value="1"/>
</dbReference>
<dbReference type="CDD" id="cd03278">
    <property type="entry name" value="ABC_SMC_barmotin"/>
    <property type="match status" value="2"/>
</dbReference>
<dbReference type="Proteomes" id="UP001212326">
    <property type="component" value="Chromosome"/>
</dbReference>
<organism evidence="9 10">
    <name type="scientific">Streptomyces camelliae</name>
    <dbReference type="NCBI Taxonomy" id="3004093"/>
    <lineage>
        <taxon>Bacteria</taxon>
        <taxon>Bacillati</taxon>
        <taxon>Actinomycetota</taxon>
        <taxon>Actinomycetes</taxon>
        <taxon>Kitasatosporales</taxon>
        <taxon>Streptomycetaceae</taxon>
        <taxon>Streptomyces</taxon>
    </lineage>
</organism>
<keyword evidence="1 6" id="KW-0963">Cytoplasm</keyword>
<dbReference type="HAMAP" id="MF_01894">
    <property type="entry name" value="Smc_prok"/>
    <property type="match status" value="1"/>
</dbReference>
<evidence type="ECO:0000256" key="2">
    <source>
        <dbReference type="ARBA" id="ARBA00022741"/>
    </source>
</evidence>
<feature type="coiled-coil region" evidence="6">
    <location>
        <begin position="167"/>
        <end position="201"/>
    </location>
</feature>
<dbReference type="EMBL" id="CP115300">
    <property type="protein sequence ID" value="WBO63609.1"/>
    <property type="molecule type" value="Genomic_DNA"/>
</dbReference>
<comment type="similarity">
    <text evidence="6">Belongs to the SMC family.</text>
</comment>
<dbReference type="NCBIfam" id="TIGR02168">
    <property type="entry name" value="SMC_prok_B"/>
    <property type="match status" value="1"/>
</dbReference>
<dbReference type="Gene3D" id="1.10.287.1490">
    <property type="match status" value="1"/>
</dbReference>
<dbReference type="InterPro" id="IPR036277">
    <property type="entry name" value="SMC_hinge_sf"/>
</dbReference>
<evidence type="ECO:0000256" key="6">
    <source>
        <dbReference type="HAMAP-Rule" id="MF_01894"/>
    </source>
</evidence>
<comment type="subunit">
    <text evidence="6">Homodimer.</text>
</comment>
<keyword evidence="2 6" id="KW-0547">Nucleotide-binding</keyword>
<keyword evidence="10" id="KW-1185">Reference proteome</keyword>
<evidence type="ECO:0000256" key="1">
    <source>
        <dbReference type="ARBA" id="ARBA00022490"/>
    </source>
</evidence>
<dbReference type="RefSeq" id="WP_270081450.1">
    <property type="nucleotide sequence ID" value="NZ_CP115300.1"/>
</dbReference>
<dbReference type="SUPFAM" id="SSF52540">
    <property type="entry name" value="P-loop containing nucleoside triphosphate hydrolases"/>
    <property type="match status" value="1"/>
</dbReference>